<dbReference type="Proteomes" id="UP000275846">
    <property type="component" value="Unassembled WGS sequence"/>
</dbReference>
<accession>A0A183SU50</accession>
<feature type="region of interest" description="Disordered" evidence="1">
    <location>
        <begin position="254"/>
        <end position="274"/>
    </location>
</feature>
<dbReference type="OrthoDB" id="6305816at2759"/>
<evidence type="ECO:0000313" key="2">
    <source>
        <dbReference type="EMBL" id="VDL94133.1"/>
    </source>
</evidence>
<dbReference type="AlphaFoldDB" id="A0A183SU50"/>
<evidence type="ECO:0000313" key="4">
    <source>
        <dbReference type="WBParaSite" id="SSLN_0000804301-mRNA-1"/>
    </source>
</evidence>
<dbReference type="WBParaSite" id="SSLN_0000804301-mRNA-1">
    <property type="protein sequence ID" value="SSLN_0000804301-mRNA-1"/>
    <property type="gene ID" value="SSLN_0000804301"/>
</dbReference>
<protein>
    <submittedName>
        <fullName evidence="4">ULP_PROTEASE domain-containing protein</fullName>
    </submittedName>
</protein>
<organism evidence="4">
    <name type="scientific">Schistocephalus solidus</name>
    <name type="common">Tapeworm</name>
    <dbReference type="NCBI Taxonomy" id="70667"/>
    <lineage>
        <taxon>Eukaryota</taxon>
        <taxon>Metazoa</taxon>
        <taxon>Spiralia</taxon>
        <taxon>Lophotrochozoa</taxon>
        <taxon>Platyhelminthes</taxon>
        <taxon>Cestoda</taxon>
        <taxon>Eucestoda</taxon>
        <taxon>Diphyllobothriidea</taxon>
        <taxon>Diphyllobothriidae</taxon>
        <taxon>Schistocephalus</taxon>
    </lineage>
</organism>
<feature type="compositionally biased region" description="Basic residues" evidence="1">
    <location>
        <begin position="258"/>
        <end position="267"/>
    </location>
</feature>
<evidence type="ECO:0000313" key="3">
    <source>
        <dbReference type="Proteomes" id="UP000275846"/>
    </source>
</evidence>
<name>A0A183SU50_SCHSO</name>
<dbReference type="EMBL" id="UYSU01034285">
    <property type="protein sequence ID" value="VDL94133.1"/>
    <property type="molecule type" value="Genomic_DNA"/>
</dbReference>
<reference evidence="2 3" key="2">
    <citation type="submission" date="2018-11" db="EMBL/GenBank/DDBJ databases">
        <authorList>
            <consortium name="Pathogen Informatics"/>
        </authorList>
    </citation>
    <scope>NUCLEOTIDE SEQUENCE [LARGE SCALE GENOMIC DNA]</scope>
    <source>
        <strain evidence="2 3">NST_G2</strain>
    </source>
</reference>
<gene>
    <name evidence="2" type="ORF">SSLN_LOCUS7748</name>
</gene>
<keyword evidence="3" id="KW-1185">Reference proteome</keyword>
<evidence type="ECO:0000256" key="1">
    <source>
        <dbReference type="SAM" id="MobiDB-lite"/>
    </source>
</evidence>
<sequence>MTSQVTLDTNPSQVSLNGRKQALFRWTEEDFIRFTKPRVEGTDFLLSGQSSDLDSEDSSDEGGFENVGQAIRAFSIMARQSALVRASAAVSGGVMGRISMKATAESETRCKRTFLFRQFQVAAPFNVLFLSAVMRPTSASISAAGRSTVILGPNDYVNPNMGSDLEALHTAISVMHRKFDEVPGSYKLWEKWFRPVCDPIRRMNAINRRFEIKYQVKGDMSTRRKALENAEAQKMTRWIQAGILTNDWTSFSAEPARRKDRNPRHSLHNGGAHQVDPLSTFFQTDRAELMPPSLSRLKEKVQRREVRDDSIVAVFPISTTMVSFVSKSTEQSVVSDFDSLVEMTSVVEKPKKSTKRHVVKLPFKKRLIADTNSLDGSTGSISKTDTTDVPTDSSFLKNSPWTPKQDTMVRRDSLVGLNMGVCAGQSGGPKRHLTNRFPEKWPKKLSFSVCTNWSNPEEPCISNAGVVPSGRSEDKLRSALQFLDTSLSSSRRPTNFRLIYTTRWQSRS</sequence>
<reference evidence="4" key="1">
    <citation type="submission" date="2016-06" db="UniProtKB">
        <authorList>
            <consortium name="WormBaseParasite"/>
        </authorList>
    </citation>
    <scope>IDENTIFICATION</scope>
</reference>
<feature type="region of interest" description="Disordered" evidence="1">
    <location>
        <begin position="374"/>
        <end position="402"/>
    </location>
</feature>
<proteinExistence type="predicted"/>